<sequence>MRECVIFDLPVRAAFRREGADTLRAKLKPHSILRAELDL</sequence>
<accession>A0A2K8SQH3</accession>
<evidence type="ECO:0000313" key="1">
    <source>
        <dbReference type="EMBL" id="AUB37687.1"/>
    </source>
</evidence>
<dbReference type="Proteomes" id="UP000232003">
    <property type="component" value="Chromosome"/>
</dbReference>
<proteinExistence type="predicted"/>
<keyword evidence="2" id="KW-1185">Reference proteome</keyword>
<evidence type="ECO:0000313" key="2">
    <source>
        <dbReference type="Proteomes" id="UP000232003"/>
    </source>
</evidence>
<gene>
    <name evidence="1" type="ORF">COO91_03633</name>
</gene>
<organism evidence="1 2">
    <name type="scientific">Nostoc flagelliforme CCNUN1</name>
    <dbReference type="NCBI Taxonomy" id="2038116"/>
    <lineage>
        <taxon>Bacteria</taxon>
        <taxon>Bacillati</taxon>
        <taxon>Cyanobacteriota</taxon>
        <taxon>Cyanophyceae</taxon>
        <taxon>Nostocales</taxon>
        <taxon>Nostocaceae</taxon>
        <taxon>Nostoc</taxon>
    </lineage>
</organism>
<name>A0A2K8SQH3_9NOSO</name>
<dbReference type="EMBL" id="CP024785">
    <property type="protein sequence ID" value="AUB37687.1"/>
    <property type="molecule type" value="Genomic_DNA"/>
</dbReference>
<reference evidence="1 2" key="1">
    <citation type="submission" date="2017-11" db="EMBL/GenBank/DDBJ databases">
        <title>Complete genome of a free-living desiccation-tolerant cyanobacterium and its photosynthetic adaptation to extreme terrestrial habitat.</title>
        <authorList>
            <person name="Shang J."/>
        </authorList>
    </citation>
    <scope>NUCLEOTIDE SEQUENCE [LARGE SCALE GENOMIC DNA]</scope>
    <source>
        <strain evidence="1 2">CCNUN1</strain>
    </source>
</reference>
<dbReference type="KEGG" id="nfl:COO91_03633"/>
<protein>
    <submittedName>
        <fullName evidence="1">Uncharacterized protein</fullName>
    </submittedName>
</protein>
<dbReference type="AlphaFoldDB" id="A0A2K8SQH3"/>